<evidence type="ECO:0000313" key="1">
    <source>
        <dbReference type="EMBL" id="MBC5723842.1"/>
    </source>
</evidence>
<feature type="non-terminal residue" evidence="1">
    <location>
        <position position="63"/>
    </location>
</feature>
<dbReference type="Proteomes" id="UP000628736">
    <property type="component" value="Unassembled WGS sequence"/>
</dbReference>
<protein>
    <submittedName>
        <fullName evidence="1">Uncharacterized protein</fullName>
    </submittedName>
</protein>
<evidence type="ECO:0000313" key="2">
    <source>
        <dbReference type="Proteomes" id="UP000628736"/>
    </source>
</evidence>
<name>A0A8J6JCB4_9FIRM</name>
<comment type="caution">
    <text evidence="1">The sequence shown here is derived from an EMBL/GenBank/DDBJ whole genome shotgun (WGS) entry which is preliminary data.</text>
</comment>
<accession>A0A8J6JCB4</accession>
<proteinExistence type="predicted"/>
<organism evidence="1 2">
    <name type="scientific">Flintibacter hominis</name>
    <dbReference type="NCBI Taxonomy" id="2763048"/>
    <lineage>
        <taxon>Bacteria</taxon>
        <taxon>Bacillati</taxon>
        <taxon>Bacillota</taxon>
        <taxon>Clostridia</taxon>
        <taxon>Eubacteriales</taxon>
        <taxon>Flintibacter</taxon>
    </lineage>
</organism>
<gene>
    <name evidence="1" type="ORF">H8S11_13665</name>
</gene>
<dbReference type="EMBL" id="JACOPO010000025">
    <property type="protein sequence ID" value="MBC5723842.1"/>
    <property type="molecule type" value="Genomic_DNA"/>
</dbReference>
<sequence>MEQNMPTLTPPNEALTIEQLRDMDGEPVWVQTPGIPQYGRWVIVAGVDMKYGQSTLYCQGDYT</sequence>
<reference evidence="1" key="1">
    <citation type="submission" date="2020-08" db="EMBL/GenBank/DDBJ databases">
        <title>Genome public.</title>
        <authorList>
            <person name="Liu C."/>
            <person name="Sun Q."/>
        </authorList>
    </citation>
    <scope>NUCLEOTIDE SEQUENCE</scope>
    <source>
        <strain evidence="1">NSJ-23</strain>
    </source>
</reference>
<dbReference type="AlphaFoldDB" id="A0A8J6JCB4"/>
<keyword evidence="2" id="KW-1185">Reference proteome</keyword>